<dbReference type="Gene3D" id="3.40.390.10">
    <property type="entry name" value="Collagenase (Catalytic Domain)"/>
    <property type="match status" value="1"/>
</dbReference>
<protein>
    <recommendedName>
        <fullName evidence="4">Peptidase M10 metallopeptidase domain-containing protein</fullName>
    </recommendedName>
</protein>
<dbReference type="InterPro" id="IPR024079">
    <property type="entry name" value="MetalloPept_cat_dom_sf"/>
</dbReference>
<feature type="signal peptide" evidence="1">
    <location>
        <begin position="1"/>
        <end position="27"/>
    </location>
</feature>
<dbReference type="Proteomes" id="UP001284601">
    <property type="component" value="Unassembled WGS sequence"/>
</dbReference>
<keyword evidence="3" id="KW-1185">Reference proteome</keyword>
<name>A0ABU4HRQ2_9ACTN</name>
<accession>A0ABU4HRQ2</accession>
<keyword evidence="1" id="KW-0732">Signal</keyword>
<evidence type="ECO:0000256" key="1">
    <source>
        <dbReference type="SAM" id="SignalP"/>
    </source>
</evidence>
<evidence type="ECO:0000313" key="3">
    <source>
        <dbReference type="Proteomes" id="UP001284601"/>
    </source>
</evidence>
<evidence type="ECO:0000313" key="2">
    <source>
        <dbReference type="EMBL" id="MDW5595220.1"/>
    </source>
</evidence>
<reference evidence="3" key="1">
    <citation type="submission" date="2023-07" db="EMBL/GenBank/DDBJ databases">
        <title>Conexibacter stalactiti sp. nov., isolated from stalactites in a lava cave and emended description of the genus Conexibacter.</title>
        <authorList>
            <person name="Lee S.D."/>
        </authorList>
    </citation>
    <scope>NUCLEOTIDE SEQUENCE [LARGE SCALE GENOMIC DNA]</scope>
    <source>
        <strain evidence="3">KCTC 39840</strain>
    </source>
</reference>
<evidence type="ECO:0008006" key="4">
    <source>
        <dbReference type="Google" id="ProtNLM"/>
    </source>
</evidence>
<feature type="chain" id="PRO_5045607914" description="Peptidase M10 metallopeptidase domain-containing protein" evidence="1">
    <location>
        <begin position="28"/>
        <end position="378"/>
    </location>
</feature>
<organism evidence="2 3">
    <name type="scientific">Conexibacter stalactiti</name>
    <dbReference type="NCBI Taxonomy" id="1940611"/>
    <lineage>
        <taxon>Bacteria</taxon>
        <taxon>Bacillati</taxon>
        <taxon>Actinomycetota</taxon>
        <taxon>Thermoleophilia</taxon>
        <taxon>Solirubrobacterales</taxon>
        <taxon>Conexibacteraceae</taxon>
        <taxon>Conexibacter</taxon>
    </lineage>
</organism>
<sequence>MRRRSMFVRSALIVAATAAFGATPAIAAGQLQGTLAVQAIAPPTADLQPVSVTAQATISNVCDGATFCGYAPKVTTIAATAQCSPQATSSSWAGDALSDAQGRRPQSFTATWQERPWIYAGPKRACLYAFDGSSDVLVAETTYTVPGVPSPTPLRPDPTGADLIRTAIPRSVGVRRAYGYRLSSANVPRAVGAKRFAVLARTAAKRWGLREVGTTRAAPRSGDGRDTVGFARDVPRVALGVTRIRSVRYYRRVGGVTRIVRERVVERDLSLAVGVAWHVGPGAPPSDKVDLQTVVVHELGHYAGNGHVRDCANSPMWTGLRPGEWWYSRSDWFQFGCSNAPGATATPTAATSSLRSVPGAGDARPLLVQRTVRKVFLD</sequence>
<dbReference type="EMBL" id="JAWSTH010000029">
    <property type="protein sequence ID" value="MDW5595220.1"/>
    <property type="molecule type" value="Genomic_DNA"/>
</dbReference>
<comment type="caution">
    <text evidence="2">The sequence shown here is derived from an EMBL/GenBank/DDBJ whole genome shotgun (WGS) entry which is preliminary data.</text>
</comment>
<dbReference type="RefSeq" id="WP_318597556.1">
    <property type="nucleotide sequence ID" value="NZ_JAWSTH010000029.1"/>
</dbReference>
<gene>
    <name evidence="2" type="ORF">R7226_12790</name>
</gene>
<proteinExistence type="predicted"/>